<feature type="region of interest" description="Disordered" evidence="1">
    <location>
        <begin position="1"/>
        <end position="51"/>
    </location>
</feature>
<dbReference type="AlphaFoldDB" id="A0A8J6B2Y8"/>
<keyword evidence="4" id="KW-1185">Reference proteome</keyword>
<feature type="compositionally biased region" description="Low complexity" evidence="1">
    <location>
        <begin position="135"/>
        <end position="149"/>
    </location>
</feature>
<feature type="region of interest" description="Disordered" evidence="1">
    <location>
        <begin position="72"/>
        <end position="150"/>
    </location>
</feature>
<feature type="compositionally biased region" description="Polar residues" evidence="1">
    <location>
        <begin position="105"/>
        <end position="130"/>
    </location>
</feature>
<gene>
    <name evidence="2" type="ORF">J8273_1160</name>
    <name evidence="3" type="ORF">J8273_1178</name>
</gene>
<comment type="caution">
    <text evidence="2">The sequence shown here is derived from an EMBL/GenBank/DDBJ whole genome shotgun (WGS) entry which is preliminary data.</text>
</comment>
<feature type="compositionally biased region" description="Low complexity" evidence="1">
    <location>
        <begin position="23"/>
        <end position="39"/>
    </location>
</feature>
<sequence>MHGWGPYRPFGSVSRPHSSPRDAISPQISSSSHSTPATSLPRTSSGRILWSVDTKGTNGLLDLDDRVEQRLPASSFSTSSNASRSVTRSSPPREVAYSEPRPVLSPQQTPRILRQRTPSPQTRSAASQTAALDLSSTATQTSRAATDSAEVATLKEEDIAMAAREAALIRRARDLCA</sequence>
<evidence type="ECO:0000313" key="2">
    <source>
        <dbReference type="EMBL" id="KAG9397245.1"/>
    </source>
</evidence>
<proteinExistence type="predicted"/>
<organism evidence="2 4">
    <name type="scientific">Carpediemonas membranifera</name>
    <dbReference type="NCBI Taxonomy" id="201153"/>
    <lineage>
        <taxon>Eukaryota</taxon>
        <taxon>Metamonada</taxon>
        <taxon>Carpediemonas-like organisms</taxon>
        <taxon>Carpediemonas</taxon>
    </lineage>
</organism>
<name>A0A8J6B2Y8_9EUKA</name>
<dbReference type="Proteomes" id="UP000717585">
    <property type="component" value="Unassembled WGS sequence"/>
</dbReference>
<accession>A0A8J6B2Y8</accession>
<evidence type="ECO:0000313" key="3">
    <source>
        <dbReference type="EMBL" id="KAG9397263.1"/>
    </source>
</evidence>
<dbReference type="EMBL" id="JAHDYR010000003">
    <property type="protein sequence ID" value="KAG9397245.1"/>
    <property type="molecule type" value="Genomic_DNA"/>
</dbReference>
<feature type="compositionally biased region" description="Low complexity" evidence="1">
    <location>
        <begin position="73"/>
        <end position="90"/>
    </location>
</feature>
<dbReference type="EMBL" id="JAHDYR010000003">
    <property type="protein sequence ID" value="KAG9397263.1"/>
    <property type="molecule type" value="Genomic_DNA"/>
</dbReference>
<evidence type="ECO:0000313" key="4">
    <source>
        <dbReference type="Proteomes" id="UP000717585"/>
    </source>
</evidence>
<reference evidence="2" key="1">
    <citation type="submission" date="2021-05" db="EMBL/GenBank/DDBJ databases">
        <title>A free-living protist that lacks canonical eukaryotic 1 DNA replication and segregation systems.</title>
        <authorList>
            <person name="Salas-Leiva D.E."/>
            <person name="Tromer E.C."/>
            <person name="Curtis B.A."/>
            <person name="Jerlstrom-Hultqvist J."/>
            <person name="Kolisko M."/>
            <person name="Yi Z."/>
            <person name="Salas-Leiva J.S."/>
            <person name="Gallot-Lavallee L."/>
            <person name="Kops G.J.P.L."/>
            <person name="Archibald J.M."/>
            <person name="Simpson A.G.B."/>
            <person name="Roger A.J."/>
        </authorList>
    </citation>
    <scope>NUCLEOTIDE SEQUENCE</scope>
    <source>
        <strain evidence="2">BICM</strain>
    </source>
</reference>
<protein>
    <submittedName>
        <fullName evidence="2">Uncharacterized protein</fullName>
    </submittedName>
</protein>
<evidence type="ECO:0000256" key="1">
    <source>
        <dbReference type="SAM" id="MobiDB-lite"/>
    </source>
</evidence>